<dbReference type="EMBL" id="JASCZI010241981">
    <property type="protein sequence ID" value="MED6208843.1"/>
    <property type="molecule type" value="Genomic_DNA"/>
</dbReference>
<dbReference type="PANTHER" id="PTHR46328">
    <property type="entry name" value="FAR-RED IMPAIRED RESPONSIVE (FAR1) FAMILY PROTEIN-RELATED"/>
    <property type="match status" value="1"/>
</dbReference>
<keyword evidence="3" id="KW-1185">Reference proteome</keyword>
<comment type="caution">
    <text evidence="2">The sequence shown here is derived from an EMBL/GenBank/DDBJ whole genome shotgun (WGS) entry which is preliminary data.</text>
</comment>
<name>A0ABU6YIC0_9FABA</name>
<organism evidence="2 3">
    <name type="scientific">Stylosanthes scabra</name>
    <dbReference type="NCBI Taxonomy" id="79078"/>
    <lineage>
        <taxon>Eukaryota</taxon>
        <taxon>Viridiplantae</taxon>
        <taxon>Streptophyta</taxon>
        <taxon>Embryophyta</taxon>
        <taxon>Tracheophyta</taxon>
        <taxon>Spermatophyta</taxon>
        <taxon>Magnoliopsida</taxon>
        <taxon>eudicotyledons</taxon>
        <taxon>Gunneridae</taxon>
        <taxon>Pentapetalae</taxon>
        <taxon>rosids</taxon>
        <taxon>fabids</taxon>
        <taxon>Fabales</taxon>
        <taxon>Fabaceae</taxon>
        <taxon>Papilionoideae</taxon>
        <taxon>50 kb inversion clade</taxon>
        <taxon>dalbergioids sensu lato</taxon>
        <taxon>Dalbergieae</taxon>
        <taxon>Pterocarpus clade</taxon>
        <taxon>Stylosanthes</taxon>
    </lineage>
</organism>
<reference evidence="2 3" key="1">
    <citation type="journal article" date="2023" name="Plants (Basel)">
        <title>Bridging the Gap: Combining Genomics and Transcriptomics Approaches to Understand Stylosanthes scabra, an Orphan Legume from the Brazilian Caatinga.</title>
        <authorList>
            <person name="Ferreira-Neto J.R.C."/>
            <person name="da Silva M.D."/>
            <person name="Binneck E."/>
            <person name="de Melo N.F."/>
            <person name="da Silva R.H."/>
            <person name="de Melo A.L.T.M."/>
            <person name="Pandolfi V."/>
            <person name="Bustamante F.O."/>
            <person name="Brasileiro-Vidal A.C."/>
            <person name="Benko-Iseppon A.M."/>
        </authorList>
    </citation>
    <scope>NUCLEOTIDE SEQUENCE [LARGE SCALE GENOMIC DNA]</scope>
    <source>
        <tissue evidence="2">Leaves</tissue>
    </source>
</reference>
<dbReference type="Pfam" id="PF03101">
    <property type="entry name" value="FAR1"/>
    <property type="match status" value="1"/>
</dbReference>
<dbReference type="Proteomes" id="UP001341840">
    <property type="component" value="Unassembled WGS sequence"/>
</dbReference>
<evidence type="ECO:0000259" key="1">
    <source>
        <dbReference type="Pfam" id="PF03101"/>
    </source>
</evidence>
<dbReference type="InterPro" id="IPR004330">
    <property type="entry name" value="FAR1_DNA_bnd_dom"/>
</dbReference>
<evidence type="ECO:0000313" key="3">
    <source>
        <dbReference type="Proteomes" id="UP001341840"/>
    </source>
</evidence>
<protein>
    <recommendedName>
        <fullName evidence="1">FAR1 domain-containing protein</fullName>
    </recommendedName>
</protein>
<gene>
    <name evidence="2" type="ORF">PIB30_048992</name>
</gene>
<accession>A0ABU6YIC0</accession>
<proteinExistence type="predicted"/>
<feature type="domain" description="FAR1" evidence="1">
    <location>
        <begin position="125"/>
        <end position="201"/>
    </location>
</feature>
<sequence length="217" mass="24847">MTTKFKDFKEFRFSESIRHPSNRFLRDKNLHFQPKSLSIQFHLNIPFSNKPNHSIIRSTSSSHLNFSTQSFPIHFLSTQSMWGRELHVAGDVAAIGAPVTEQPTTDHHVDPEEGMCFGTLEEARNYYQRYAETVGFVIKIRNTNWETRNGDRVPINQSLHCNKDGYRVSRVKPLERGKTVASVGCGARCHISFDKTCTCWKISIRTITLTSSKTKVI</sequence>
<evidence type="ECO:0000313" key="2">
    <source>
        <dbReference type="EMBL" id="MED6208843.1"/>
    </source>
</evidence>